<dbReference type="AlphaFoldDB" id="A0A7S3G6E9"/>
<dbReference type="InterPro" id="IPR009091">
    <property type="entry name" value="RCC1/BLIP-II"/>
</dbReference>
<feature type="region of interest" description="Disordered" evidence="4">
    <location>
        <begin position="754"/>
        <end position="773"/>
    </location>
</feature>
<feature type="repeat" description="RCC1" evidence="3">
    <location>
        <begin position="356"/>
        <end position="407"/>
    </location>
</feature>
<feature type="domain" description="BTB" evidence="5">
    <location>
        <begin position="623"/>
        <end position="681"/>
    </location>
</feature>
<dbReference type="SUPFAM" id="SSF50985">
    <property type="entry name" value="RCC1/BLIP-II"/>
    <property type="match status" value="1"/>
</dbReference>
<organism evidence="6">
    <name type="scientific">Palpitomonas bilix</name>
    <dbReference type="NCBI Taxonomy" id="652834"/>
    <lineage>
        <taxon>Eukaryota</taxon>
        <taxon>Eukaryota incertae sedis</taxon>
    </lineage>
</organism>
<sequence>MAVTATGKLFHFGVAFQQEEGRSNDDGAHLFGVSSRRLGEGNRSMVMASHALYISGEDEMSLGEMAETLKRMEVEEAERKRGEEEEKRGEGREEEEEEKEGEKAEGGGDEGKQNRFVGRKLRRTRALKERAKEYEGEAAAVKMAESMMKNFRRVKLGDPALVSMPRGTRVVSVSAGFSFTVFVTNERGVYAYGVNDKGQCGTGDRVTKDIRLPARVAGIQDKQIVEVASGEAHTIAKTANGELYSWGMNAFGQLGLPGISEARIPQQVKALKGEVIESVACGAFHSMCISSVGHVFAFGHSEYGQTGCGNLIDEGTRTVKLADSCQPQRLDTAPTHSRPVKIACGALHTILLTESGEAFTFGFGGTGTLGTGNRRFYVTPTLVEQFAGVKVKDIAAGPKHSLFVVAEANAVSADMHALAAALEVGAAKEVEEGSSKEYVYLRSVKARGKGMRVYPLLAFARSARLKAAMAMTQKWNKQAKKEKKRGGNQVDDKCVLDLSLRTPRQLELKMIVRYLHGGSLPAEYPSAFFPLLRKASAEVGATGLVHLIGARTGALSHISPRSLSDDMLQLLRSGEMGDVRVHIGRMHKQEEGDDEGFDSTLHQAALLFLSQLVEVDEDGTGWLSLHRFVLCARSEYFRGALEGGFRELSGVLEHMSDLFPSASSLYCVLVYLYAGMLPFEKIILPWEEEEMDKAFSYPADGSTPIVCTLEEGLDVIVAGNAVLADGLVDAVAVRVADAMGRVVKRITALYMSPASSTHEDEREEGEREGDSEEETILSILTAVLSVSDTNKVKRLWQSAATALLFFRDAGVPAARKAVKDLLASHLDESQRSLLLSE</sequence>
<keyword evidence="1" id="KW-0344">Guanine-nucleotide releasing factor</keyword>
<dbReference type="GO" id="GO:0005737">
    <property type="term" value="C:cytoplasm"/>
    <property type="evidence" value="ECO:0007669"/>
    <property type="project" value="TreeGrafter"/>
</dbReference>
<dbReference type="PRINTS" id="PR00633">
    <property type="entry name" value="RCCNDNSATION"/>
</dbReference>
<gene>
    <name evidence="6" type="ORF">PBIL07802_LOCUS14865</name>
</gene>
<dbReference type="SUPFAM" id="SSF54695">
    <property type="entry name" value="POZ domain"/>
    <property type="match status" value="1"/>
</dbReference>
<dbReference type="PROSITE" id="PS00626">
    <property type="entry name" value="RCC1_2"/>
    <property type="match status" value="2"/>
</dbReference>
<dbReference type="CDD" id="cd18186">
    <property type="entry name" value="BTB_POZ_ZBTB_KLHL-like"/>
    <property type="match status" value="1"/>
</dbReference>
<proteinExistence type="predicted"/>
<dbReference type="EMBL" id="HBIB01022762">
    <property type="protein sequence ID" value="CAE0252638.1"/>
    <property type="molecule type" value="Transcribed_RNA"/>
</dbReference>
<dbReference type="InterPro" id="IPR011333">
    <property type="entry name" value="SKP1/BTB/POZ_sf"/>
</dbReference>
<dbReference type="Pfam" id="PF25390">
    <property type="entry name" value="WD40_RLD"/>
    <property type="match status" value="1"/>
</dbReference>
<reference evidence="6" key="1">
    <citation type="submission" date="2021-01" db="EMBL/GenBank/DDBJ databases">
        <authorList>
            <person name="Corre E."/>
            <person name="Pelletier E."/>
            <person name="Niang G."/>
            <person name="Scheremetjew M."/>
            <person name="Finn R."/>
            <person name="Kale V."/>
            <person name="Holt S."/>
            <person name="Cochrane G."/>
            <person name="Meng A."/>
            <person name="Brown T."/>
            <person name="Cohen L."/>
        </authorList>
    </citation>
    <scope>NUCLEOTIDE SEQUENCE</scope>
    <source>
        <strain evidence="6">NIES-2562</strain>
    </source>
</reference>
<dbReference type="PROSITE" id="PS50012">
    <property type="entry name" value="RCC1_3"/>
    <property type="match status" value="4"/>
</dbReference>
<keyword evidence="2" id="KW-0677">Repeat</keyword>
<feature type="repeat" description="RCC1" evidence="3">
    <location>
        <begin position="293"/>
        <end position="355"/>
    </location>
</feature>
<dbReference type="InterPro" id="IPR051553">
    <property type="entry name" value="Ran_GTPase-activating"/>
</dbReference>
<feature type="region of interest" description="Disordered" evidence="4">
    <location>
        <begin position="73"/>
        <end position="119"/>
    </location>
</feature>
<dbReference type="PROSITE" id="PS50097">
    <property type="entry name" value="BTB"/>
    <property type="match status" value="1"/>
</dbReference>
<name>A0A7S3G6E9_9EUKA</name>
<evidence type="ECO:0000259" key="5">
    <source>
        <dbReference type="PROSITE" id="PS50097"/>
    </source>
</evidence>
<dbReference type="InterPro" id="IPR000408">
    <property type="entry name" value="Reg_chr_condens"/>
</dbReference>
<dbReference type="GO" id="GO:0005085">
    <property type="term" value="F:guanyl-nucleotide exchange factor activity"/>
    <property type="evidence" value="ECO:0007669"/>
    <property type="project" value="TreeGrafter"/>
</dbReference>
<evidence type="ECO:0000313" key="6">
    <source>
        <dbReference type="EMBL" id="CAE0252638.1"/>
    </source>
</evidence>
<feature type="repeat" description="RCC1" evidence="3">
    <location>
        <begin position="241"/>
        <end position="292"/>
    </location>
</feature>
<feature type="compositionally biased region" description="Acidic residues" evidence="4">
    <location>
        <begin position="761"/>
        <end position="773"/>
    </location>
</feature>
<protein>
    <recommendedName>
        <fullName evidence="5">BTB domain-containing protein</fullName>
    </recommendedName>
</protein>
<evidence type="ECO:0000256" key="1">
    <source>
        <dbReference type="ARBA" id="ARBA00022658"/>
    </source>
</evidence>
<dbReference type="Gene3D" id="3.30.710.10">
    <property type="entry name" value="Potassium Channel Kv1.1, Chain A"/>
    <property type="match status" value="1"/>
</dbReference>
<feature type="compositionally biased region" description="Basic and acidic residues" evidence="4">
    <location>
        <begin position="100"/>
        <end position="113"/>
    </location>
</feature>
<dbReference type="PANTHER" id="PTHR45982">
    <property type="entry name" value="REGULATOR OF CHROMOSOME CONDENSATION"/>
    <property type="match status" value="1"/>
</dbReference>
<dbReference type="InterPro" id="IPR058923">
    <property type="entry name" value="RCC1-like_dom"/>
</dbReference>
<dbReference type="Gene3D" id="2.130.10.30">
    <property type="entry name" value="Regulator of chromosome condensation 1/beta-lactamase-inhibitor protein II"/>
    <property type="match status" value="1"/>
</dbReference>
<feature type="repeat" description="RCC1" evidence="3">
    <location>
        <begin position="187"/>
        <end position="240"/>
    </location>
</feature>
<evidence type="ECO:0000256" key="4">
    <source>
        <dbReference type="SAM" id="MobiDB-lite"/>
    </source>
</evidence>
<dbReference type="InterPro" id="IPR000210">
    <property type="entry name" value="BTB/POZ_dom"/>
</dbReference>
<evidence type="ECO:0000256" key="2">
    <source>
        <dbReference type="ARBA" id="ARBA00022737"/>
    </source>
</evidence>
<feature type="compositionally biased region" description="Basic and acidic residues" evidence="4">
    <location>
        <begin position="73"/>
        <end position="91"/>
    </location>
</feature>
<accession>A0A7S3G6E9</accession>
<dbReference type="PANTHER" id="PTHR45982:SF1">
    <property type="entry name" value="REGULATOR OF CHROMOSOME CONDENSATION"/>
    <property type="match status" value="1"/>
</dbReference>
<evidence type="ECO:0000256" key="3">
    <source>
        <dbReference type="PROSITE-ProRule" id="PRU00235"/>
    </source>
</evidence>
<dbReference type="Pfam" id="PF00651">
    <property type="entry name" value="BTB"/>
    <property type="match status" value="1"/>
</dbReference>